<evidence type="ECO:0000259" key="2">
    <source>
        <dbReference type="PROSITE" id="PS51154"/>
    </source>
</evidence>
<dbReference type="InterPro" id="IPR032566">
    <property type="entry name" value="Znf-C2HE"/>
</dbReference>
<dbReference type="Gramene" id="EFJ22958">
    <property type="protein sequence ID" value="EFJ22958"/>
    <property type="gene ID" value="SELMODRAFT_104482"/>
</dbReference>
<dbReference type="eggNOG" id="KOG2134">
    <property type="taxonomic scope" value="Eukaryota"/>
</dbReference>
<dbReference type="AlphaFoldDB" id="D8RXR4"/>
<dbReference type="Pfam" id="PF16278">
    <property type="entry name" value="zf-C2HE"/>
    <property type="match status" value="1"/>
</dbReference>
<dbReference type="eggNOG" id="KOG0562">
    <property type="taxonomic scope" value="Eukaryota"/>
</dbReference>
<dbReference type="PANTHER" id="PTHR12486">
    <property type="entry name" value="APRATAXIN-RELATED"/>
    <property type="match status" value="1"/>
</dbReference>
<dbReference type="SMART" id="SM00506">
    <property type="entry name" value="A1pp"/>
    <property type="match status" value="1"/>
</dbReference>
<keyword evidence="4" id="KW-1185">Reference proteome</keyword>
<dbReference type="GO" id="GO:0003697">
    <property type="term" value="F:single-stranded DNA binding"/>
    <property type="evidence" value="ECO:0000318"/>
    <property type="project" value="GO_Central"/>
</dbReference>
<reference evidence="3 4" key="1">
    <citation type="journal article" date="2011" name="Science">
        <title>The Selaginella genome identifies genetic changes associated with the evolution of vascular plants.</title>
        <authorList>
            <person name="Banks J.A."/>
            <person name="Nishiyama T."/>
            <person name="Hasebe M."/>
            <person name="Bowman J.L."/>
            <person name="Gribskov M."/>
            <person name="dePamphilis C."/>
            <person name="Albert V.A."/>
            <person name="Aono N."/>
            <person name="Aoyama T."/>
            <person name="Ambrose B.A."/>
            <person name="Ashton N.W."/>
            <person name="Axtell M.J."/>
            <person name="Barker E."/>
            <person name="Barker M.S."/>
            <person name="Bennetzen J.L."/>
            <person name="Bonawitz N.D."/>
            <person name="Chapple C."/>
            <person name="Cheng C."/>
            <person name="Correa L.G."/>
            <person name="Dacre M."/>
            <person name="DeBarry J."/>
            <person name="Dreyer I."/>
            <person name="Elias M."/>
            <person name="Engstrom E.M."/>
            <person name="Estelle M."/>
            <person name="Feng L."/>
            <person name="Finet C."/>
            <person name="Floyd S.K."/>
            <person name="Frommer W.B."/>
            <person name="Fujita T."/>
            <person name="Gramzow L."/>
            <person name="Gutensohn M."/>
            <person name="Harholt J."/>
            <person name="Hattori M."/>
            <person name="Heyl A."/>
            <person name="Hirai T."/>
            <person name="Hiwatashi Y."/>
            <person name="Ishikawa M."/>
            <person name="Iwata M."/>
            <person name="Karol K.G."/>
            <person name="Koehler B."/>
            <person name="Kolukisaoglu U."/>
            <person name="Kubo M."/>
            <person name="Kurata T."/>
            <person name="Lalonde S."/>
            <person name="Li K."/>
            <person name="Li Y."/>
            <person name="Litt A."/>
            <person name="Lyons E."/>
            <person name="Manning G."/>
            <person name="Maruyama T."/>
            <person name="Michael T.P."/>
            <person name="Mikami K."/>
            <person name="Miyazaki S."/>
            <person name="Morinaga S."/>
            <person name="Murata T."/>
            <person name="Mueller-Roeber B."/>
            <person name="Nelson D.R."/>
            <person name="Obara M."/>
            <person name="Oguri Y."/>
            <person name="Olmstead R.G."/>
            <person name="Onodera N."/>
            <person name="Petersen B.L."/>
            <person name="Pils B."/>
            <person name="Prigge M."/>
            <person name="Rensing S.A."/>
            <person name="Riano-Pachon D.M."/>
            <person name="Roberts A.W."/>
            <person name="Sato Y."/>
            <person name="Scheller H.V."/>
            <person name="Schulz B."/>
            <person name="Schulz C."/>
            <person name="Shakirov E.V."/>
            <person name="Shibagaki N."/>
            <person name="Shinohara N."/>
            <person name="Shippen D.E."/>
            <person name="Soerensen I."/>
            <person name="Sotooka R."/>
            <person name="Sugimoto N."/>
            <person name="Sugita M."/>
            <person name="Sumikawa N."/>
            <person name="Tanurdzic M."/>
            <person name="Theissen G."/>
            <person name="Ulvskov P."/>
            <person name="Wakazuki S."/>
            <person name="Weng J.K."/>
            <person name="Willats W.W."/>
            <person name="Wipf D."/>
            <person name="Wolf P.G."/>
            <person name="Yang L."/>
            <person name="Zimmer A.D."/>
            <person name="Zhu Q."/>
            <person name="Mitros T."/>
            <person name="Hellsten U."/>
            <person name="Loque D."/>
            <person name="Otillar R."/>
            <person name="Salamov A."/>
            <person name="Schmutz J."/>
            <person name="Shapiro H."/>
            <person name="Lindquist E."/>
            <person name="Lucas S."/>
            <person name="Rokhsar D."/>
            <person name="Grigoriev I.V."/>
        </authorList>
    </citation>
    <scope>NUCLEOTIDE SEQUENCE [LARGE SCALE GENOMIC DNA]</scope>
</reference>
<organism evidence="4">
    <name type="scientific">Selaginella moellendorffii</name>
    <name type="common">Spikemoss</name>
    <dbReference type="NCBI Taxonomy" id="88036"/>
    <lineage>
        <taxon>Eukaryota</taxon>
        <taxon>Viridiplantae</taxon>
        <taxon>Streptophyta</taxon>
        <taxon>Embryophyta</taxon>
        <taxon>Tracheophyta</taxon>
        <taxon>Lycopodiopsida</taxon>
        <taxon>Selaginellales</taxon>
        <taxon>Selaginellaceae</taxon>
        <taxon>Selaginella</taxon>
    </lineage>
</organism>
<dbReference type="STRING" id="88036.D8RXR4"/>
<dbReference type="EMBL" id="GL377594">
    <property type="protein sequence ID" value="EFJ22958.1"/>
    <property type="molecule type" value="Genomic_DNA"/>
</dbReference>
<dbReference type="Gene3D" id="3.40.50.300">
    <property type="entry name" value="P-loop containing nucleotide triphosphate hydrolases"/>
    <property type="match status" value="1"/>
</dbReference>
<gene>
    <name evidence="3" type="ORF">SELMODRAFT_104482</name>
</gene>
<proteinExistence type="predicted"/>
<dbReference type="SUPFAM" id="SSF52949">
    <property type="entry name" value="Macro domain-like"/>
    <property type="match status" value="2"/>
</dbReference>
<dbReference type="GO" id="GO:0005634">
    <property type="term" value="C:nucleus"/>
    <property type="evidence" value="ECO:0000318"/>
    <property type="project" value="GO_Central"/>
</dbReference>
<feature type="region of interest" description="Disordered" evidence="1">
    <location>
        <begin position="468"/>
        <end position="507"/>
    </location>
</feature>
<dbReference type="Pfam" id="PF13671">
    <property type="entry name" value="AAA_33"/>
    <property type="match status" value="1"/>
</dbReference>
<dbReference type="SUPFAM" id="SSF52540">
    <property type="entry name" value="P-loop containing nucleoside triphosphate hydrolases"/>
    <property type="match status" value="1"/>
</dbReference>
<dbReference type="FunFam" id="3.30.428.10:FF:000004">
    <property type="entry name" value="aprataxin isoform X2"/>
    <property type="match status" value="1"/>
</dbReference>
<dbReference type="FunFam" id="3.40.50.300:FF:002337">
    <property type="entry name" value="Transcription factor bHLH140"/>
    <property type="match status" value="1"/>
</dbReference>
<dbReference type="PROSITE" id="PS51154">
    <property type="entry name" value="MACRO"/>
    <property type="match status" value="1"/>
</dbReference>
<dbReference type="GO" id="GO:0000012">
    <property type="term" value="P:single strand break repair"/>
    <property type="evidence" value="ECO:0000318"/>
    <property type="project" value="GO_Central"/>
</dbReference>
<dbReference type="Pfam" id="PF01661">
    <property type="entry name" value="Macro"/>
    <property type="match status" value="1"/>
</dbReference>
<feature type="region of interest" description="Disordered" evidence="1">
    <location>
        <begin position="195"/>
        <end position="261"/>
    </location>
</feature>
<dbReference type="PANTHER" id="PTHR12486:SF4">
    <property type="entry name" value="APRATAXIN"/>
    <property type="match status" value="1"/>
</dbReference>
<dbReference type="GO" id="GO:0030983">
    <property type="term" value="F:mismatched DNA binding"/>
    <property type="evidence" value="ECO:0000318"/>
    <property type="project" value="GO_Central"/>
</dbReference>
<accession>D8RXR4</accession>
<dbReference type="SUPFAM" id="SSF54197">
    <property type="entry name" value="HIT-like"/>
    <property type="match status" value="1"/>
</dbReference>
<feature type="compositionally biased region" description="Low complexity" evidence="1">
    <location>
        <begin position="472"/>
        <end position="484"/>
    </location>
</feature>
<name>D8RXR4_SELML</name>
<evidence type="ECO:0000256" key="1">
    <source>
        <dbReference type="SAM" id="MobiDB-lite"/>
    </source>
</evidence>
<dbReference type="HOGENOM" id="CLU_015173_0_0_1"/>
<dbReference type="GO" id="GO:1990165">
    <property type="term" value="F:single-strand break-containing DNA binding"/>
    <property type="evidence" value="ECO:0000318"/>
    <property type="project" value="GO_Central"/>
</dbReference>
<dbReference type="InterPro" id="IPR043472">
    <property type="entry name" value="Macro_dom-like"/>
</dbReference>
<sequence length="718" mass="77361">MTHEKFCDGFLVFSSLAPAIIEGSASCEPNLVVVVLVGVPGSGKSRFCSSVIENASQTWTRICQDIIANGKRGTKAQCIKQATIALNSSSSVFIDRTNLNREQRLEFIEFAKKRGVEAHAVVLNLPVGTCITRAMNRTSHEGGLEGKKVGAVIQRMAHGVELPALEEGFSRITVCRTDGDADECIVAYRSLSSSSKLPTGVFDRNSSSTTKGSLEQFLNKPGGGQKKAGQASSSAASTKKGVESAAPELKDGDGSMPQASEESCATLAFPSISTADFRFDHEKAANIIVETVSEFFSRAESSGLRLVLVDIDQGSDMLSRVRSKAESAGLDSRKFLVTHGDITKLHSTGGPRCSVIANAANWRLKGGGGGVNLAIYRAAGDDFEEATKKYAKTLDPGKVVAVPLPASSPLRTKEGVTHVIHVLGPNMNPQRPNCIADDYSQGCRLLRQCYAALFSTFASIAKGQASKAKVTASPASNSSSPGSSKKGKAEVGKVTGEEGNPASGTGTLKAAVEEKAATKKPVNWPAWAQALHDVAFHPEKHSNVVLEVTDDCVVLPDLYAKAKKHLLVVSRKAGLDSIADVTNEHLPLLREMHAVGERWAKKLVEEDNTLVFRLGYHSVPSMRQVHLHVISQDFNSPGLKNKKHWNSFTTSFFRDSRDVIAELESRGKLEECTEEMEKRLLDSELRCHRCRCVQPNIPRLKAHVCSCSKPLPLQSLIS</sequence>
<evidence type="ECO:0000313" key="3">
    <source>
        <dbReference type="EMBL" id="EFJ22958.1"/>
    </source>
</evidence>
<dbReference type="InterPro" id="IPR019808">
    <property type="entry name" value="Histidine_triad_CS"/>
</dbReference>
<feature type="domain" description="Macro" evidence="2">
    <location>
        <begin position="322"/>
        <end position="567"/>
    </location>
</feature>
<dbReference type="Pfam" id="PF11969">
    <property type="entry name" value="DcpS_C"/>
    <property type="match status" value="1"/>
</dbReference>
<dbReference type="Gene3D" id="3.30.428.10">
    <property type="entry name" value="HIT-like"/>
    <property type="match status" value="1"/>
</dbReference>
<dbReference type="InterPro" id="IPR027417">
    <property type="entry name" value="P-loop_NTPase"/>
</dbReference>
<dbReference type="PROSITE" id="PS00892">
    <property type="entry name" value="HIT_1"/>
    <property type="match status" value="1"/>
</dbReference>
<dbReference type="KEGG" id="smo:SELMODRAFT_104482"/>
<dbReference type="GO" id="GO:0033699">
    <property type="term" value="F:DNA 5'-adenosine monophosphate hydrolase activity"/>
    <property type="evidence" value="ECO:0000318"/>
    <property type="project" value="GO_Central"/>
</dbReference>
<dbReference type="InParanoid" id="D8RXR4"/>
<dbReference type="OMA" id="QDFNSKH"/>
<dbReference type="Gene3D" id="3.40.220.10">
    <property type="entry name" value="Leucine Aminopeptidase, subunit E, domain 1"/>
    <property type="match status" value="2"/>
</dbReference>
<feature type="compositionally biased region" description="Polar residues" evidence="1">
    <location>
        <begin position="204"/>
        <end position="213"/>
    </location>
</feature>
<dbReference type="InterPro" id="IPR036265">
    <property type="entry name" value="HIT-like_sf"/>
</dbReference>
<feature type="compositionally biased region" description="Low complexity" evidence="1">
    <location>
        <begin position="227"/>
        <end position="239"/>
    </location>
</feature>
<evidence type="ECO:0000313" key="4">
    <source>
        <dbReference type="Proteomes" id="UP000001514"/>
    </source>
</evidence>
<protein>
    <recommendedName>
        <fullName evidence="2">Macro domain-containing protein</fullName>
    </recommendedName>
</protein>
<dbReference type="GO" id="GO:0003725">
    <property type="term" value="F:double-stranded RNA binding"/>
    <property type="evidence" value="ECO:0000318"/>
    <property type="project" value="GO_Central"/>
</dbReference>
<dbReference type="InterPro" id="IPR002589">
    <property type="entry name" value="Macro_dom"/>
</dbReference>
<dbReference type="Proteomes" id="UP000001514">
    <property type="component" value="Unassembled WGS sequence"/>
</dbReference>